<dbReference type="Proteomes" id="UP000008917">
    <property type="component" value="Chromosome"/>
</dbReference>
<evidence type="ECO:0000313" key="1">
    <source>
        <dbReference type="EMBL" id="ADU34797.1"/>
    </source>
</evidence>
<dbReference type="OrthoDB" id="3078238at2"/>
<dbReference type="SUPFAM" id="SSF53901">
    <property type="entry name" value="Thiolase-like"/>
    <property type="match status" value="2"/>
</dbReference>
<dbReference type="EMBL" id="CP002417">
    <property type="protein sequence ID" value="ADU34797.1"/>
    <property type="molecule type" value="Genomic_DNA"/>
</dbReference>
<dbReference type="AlphaFoldDB" id="E6V5J1"/>
<dbReference type="GO" id="GO:0016746">
    <property type="term" value="F:acyltransferase activity"/>
    <property type="evidence" value="ECO:0007669"/>
    <property type="project" value="InterPro"/>
</dbReference>
<gene>
    <name evidence="1" type="ordered locus">Varpa_0576</name>
</gene>
<evidence type="ECO:0000313" key="2">
    <source>
        <dbReference type="Proteomes" id="UP000008917"/>
    </source>
</evidence>
<dbReference type="eggNOG" id="COG0332">
    <property type="taxonomic scope" value="Bacteria"/>
</dbReference>
<dbReference type="NCBIfam" id="NF004798">
    <property type="entry name" value="PRK06147.1"/>
    <property type="match status" value="1"/>
</dbReference>
<dbReference type="STRING" id="595537.Varpa_0576"/>
<dbReference type="KEGG" id="vpe:Varpa_0576"/>
<accession>E6V5J1</accession>
<dbReference type="RefSeq" id="WP_013539043.1">
    <property type="nucleotide sequence ID" value="NC_014931.1"/>
</dbReference>
<reference evidence="2" key="1">
    <citation type="submission" date="2010-12" db="EMBL/GenBank/DDBJ databases">
        <title>Complete sequence of Variovorax paradoxus EPS.</title>
        <authorList>
            <consortium name="US DOE Joint Genome Institute"/>
            <person name="Lucas S."/>
            <person name="Copeland A."/>
            <person name="Lapidus A."/>
            <person name="Cheng J.-F."/>
            <person name="Goodwin L."/>
            <person name="Pitluck S."/>
            <person name="Teshima H."/>
            <person name="Detter J.C."/>
            <person name="Han C."/>
            <person name="Tapia R."/>
            <person name="Land M."/>
            <person name="Hauser L."/>
            <person name="Kyrpides N."/>
            <person name="Ivanova N."/>
            <person name="Ovchinnikova G."/>
            <person name="Orwin P."/>
            <person name="Han J.-I.G."/>
            <person name="Woyke T."/>
        </authorList>
    </citation>
    <scope>NUCLEOTIDE SEQUENCE [LARGE SCALE GENOMIC DNA]</scope>
    <source>
        <strain evidence="2">EPS</strain>
    </source>
</reference>
<proteinExistence type="predicted"/>
<name>E6V5J1_VARPE</name>
<dbReference type="InterPro" id="IPR016039">
    <property type="entry name" value="Thiolase-like"/>
</dbReference>
<reference evidence="1 2" key="2">
    <citation type="journal article" date="2013" name="Genome Announc.">
        <title>Genome of the Root-Associated Plant Growth-Promoting Bacterium Variovorax paradoxus Strain EPS.</title>
        <authorList>
            <person name="Han J.I."/>
            <person name="Spain J.C."/>
            <person name="Leadbetter J.R."/>
            <person name="Ovchinnikova G."/>
            <person name="Goodwin L.A."/>
            <person name="Han C.S."/>
            <person name="Woyke T."/>
            <person name="Davenport K.W."/>
            <person name="Orwin P.M."/>
        </authorList>
    </citation>
    <scope>NUCLEOTIDE SEQUENCE [LARGE SCALE GENOMIC DNA]</scope>
    <source>
        <strain evidence="1 2">EPS</strain>
    </source>
</reference>
<organism evidence="1 2">
    <name type="scientific">Variovorax paradoxus (strain EPS)</name>
    <dbReference type="NCBI Taxonomy" id="595537"/>
    <lineage>
        <taxon>Bacteria</taxon>
        <taxon>Pseudomonadati</taxon>
        <taxon>Pseudomonadota</taxon>
        <taxon>Betaproteobacteria</taxon>
        <taxon>Burkholderiales</taxon>
        <taxon>Comamonadaceae</taxon>
        <taxon>Variovorax</taxon>
    </lineage>
</organism>
<dbReference type="HOGENOM" id="CLU_063022_0_0_4"/>
<sequence length="341" mass="36416">MSLQQIAIQRTGLVSSVGLSAPAACAAIRSKLTNPTETRFVDAAGEWITVHQVPLELPLRGLAKLTRMAAMVVEECLEDIAPDHWTRIPLLLCVAEPERPGRVEGIEERLFIDMQQMLGARFSEDSELIAHGRVGVAVALDKARRLISGRGVPCVLIVAVDSLLSWPTLSHYEQNARLLTSENSNGFIAGEGAAALLVGPPGDGPSLSCSGLGFGVEQSHVESDEPLRAEGLSRAIKNALADAGREMHELDFRIADVSGEQYYFKEAALALSRTLRRRKDAFDIWHPAECCGEAGALSGAVLFVVAEAACRKGYAPGANILVHMASDAGQRAAAVLSFGAR</sequence>
<dbReference type="Gene3D" id="3.40.47.10">
    <property type="match status" value="1"/>
</dbReference>
<protein>
    <submittedName>
        <fullName evidence="1">3-oxoacyl-(Acyl carrier protein) synthase</fullName>
    </submittedName>
</protein>